<dbReference type="AlphaFoldDB" id="A0A6A5YAL5"/>
<protein>
    <submittedName>
        <fullName evidence="2">Uncharacterized protein</fullName>
    </submittedName>
</protein>
<organism evidence="2 3">
    <name type="scientific">Aaosphaeria arxii CBS 175.79</name>
    <dbReference type="NCBI Taxonomy" id="1450172"/>
    <lineage>
        <taxon>Eukaryota</taxon>
        <taxon>Fungi</taxon>
        <taxon>Dikarya</taxon>
        <taxon>Ascomycota</taxon>
        <taxon>Pezizomycotina</taxon>
        <taxon>Dothideomycetes</taxon>
        <taxon>Pleosporomycetidae</taxon>
        <taxon>Pleosporales</taxon>
        <taxon>Pleosporales incertae sedis</taxon>
        <taxon>Aaosphaeria</taxon>
    </lineage>
</organism>
<name>A0A6A5YAL5_9PLEO</name>
<dbReference type="RefSeq" id="XP_033390169.1">
    <property type="nucleotide sequence ID" value="XM_033533525.1"/>
</dbReference>
<gene>
    <name evidence="2" type="ORF">BU24DRAFT_488168</name>
</gene>
<dbReference type="EMBL" id="ML978066">
    <property type="protein sequence ID" value="KAF2021830.1"/>
    <property type="molecule type" value="Genomic_DNA"/>
</dbReference>
<evidence type="ECO:0000313" key="3">
    <source>
        <dbReference type="Proteomes" id="UP000799778"/>
    </source>
</evidence>
<feature type="region of interest" description="Disordered" evidence="1">
    <location>
        <begin position="178"/>
        <end position="210"/>
    </location>
</feature>
<proteinExistence type="predicted"/>
<sequence length="210" mass="24259">MSDLESMLEQLDLIGKHMWDISLDKSSFSSLKTKISDLEAQIAVHDALQNTVRQLQESGTSTLTKPQSRVSKFLETLYGNNASATDESRWNSLRCLDCETFLFIAVSYTPMDITKMPRIGFQYLIESAPKYLSKKLLPPRWMFSRELQLGVADKADLAGIAQFKRRYHELEFDMNNTLDDEERRKRPRAEGQSNDKDGPPRKLLLPRYYK</sequence>
<dbReference type="OrthoDB" id="3793606at2759"/>
<accession>A0A6A5YAL5</accession>
<keyword evidence="3" id="KW-1185">Reference proteome</keyword>
<dbReference type="GeneID" id="54290922"/>
<reference evidence="2" key="1">
    <citation type="journal article" date="2020" name="Stud. Mycol.">
        <title>101 Dothideomycetes genomes: a test case for predicting lifestyles and emergence of pathogens.</title>
        <authorList>
            <person name="Haridas S."/>
            <person name="Albert R."/>
            <person name="Binder M."/>
            <person name="Bloem J."/>
            <person name="Labutti K."/>
            <person name="Salamov A."/>
            <person name="Andreopoulos B."/>
            <person name="Baker S."/>
            <person name="Barry K."/>
            <person name="Bills G."/>
            <person name="Bluhm B."/>
            <person name="Cannon C."/>
            <person name="Castanera R."/>
            <person name="Culley D."/>
            <person name="Daum C."/>
            <person name="Ezra D."/>
            <person name="Gonzalez J."/>
            <person name="Henrissat B."/>
            <person name="Kuo A."/>
            <person name="Liang C."/>
            <person name="Lipzen A."/>
            <person name="Lutzoni F."/>
            <person name="Magnuson J."/>
            <person name="Mondo S."/>
            <person name="Nolan M."/>
            <person name="Ohm R."/>
            <person name="Pangilinan J."/>
            <person name="Park H.-J."/>
            <person name="Ramirez L."/>
            <person name="Alfaro M."/>
            <person name="Sun H."/>
            <person name="Tritt A."/>
            <person name="Yoshinaga Y."/>
            <person name="Zwiers L.-H."/>
            <person name="Turgeon B."/>
            <person name="Goodwin S."/>
            <person name="Spatafora J."/>
            <person name="Crous P."/>
            <person name="Grigoriev I."/>
        </authorList>
    </citation>
    <scope>NUCLEOTIDE SEQUENCE</scope>
    <source>
        <strain evidence="2">CBS 175.79</strain>
    </source>
</reference>
<evidence type="ECO:0000313" key="2">
    <source>
        <dbReference type="EMBL" id="KAF2021830.1"/>
    </source>
</evidence>
<evidence type="ECO:0000256" key="1">
    <source>
        <dbReference type="SAM" id="MobiDB-lite"/>
    </source>
</evidence>
<dbReference type="Proteomes" id="UP000799778">
    <property type="component" value="Unassembled WGS sequence"/>
</dbReference>